<protein>
    <recommendedName>
        <fullName evidence="3">ANTAR domain-containing protein</fullName>
    </recommendedName>
</protein>
<accession>A0ABS4QQV4</accession>
<comment type="caution">
    <text evidence="4">The sequence shown here is derived from an EMBL/GenBank/DDBJ whole genome shotgun (WGS) entry which is preliminary data.</text>
</comment>
<keyword evidence="1" id="KW-0805">Transcription regulation</keyword>
<evidence type="ECO:0000256" key="1">
    <source>
        <dbReference type="ARBA" id="ARBA00023015"/>
    </source>
</evidence>
<dbReference type="Pfam" id="PF13185">
    <property type="entry name" value="GAF_2"/>
    <property type="match status" value="1"/>
</dbReference>
<dbReference type="InterPro" id="IPR036388">
    <property type="entry name" value="WH-like_DNA-bd_sf"/>
</dbReference>
<evidence type="ECO:0000259" key="3">
    <source>
        <dbReference type="SMART" id="SM01012"/>
    </source>
</evidence>
<dbReference type="Pfam" id="PF03861">
    <property type="entry name" value="ANTAR"/>
    <property type="match status" value="1"/>
</dbReference>
<dbReference type="Gene3D" id="3.30.450.40">
    <property type="match status" value="1"/>
</dbReference>
<evidence type="ECO:0000256" key="2">
    <source>
        <dbReference type="ARBA" id="ARBA00023163"/>
    </source>
</evidence>
<keyword evidence="5" id="KW-1185">Reference proteome</keyword>
<dbReference type="InterPro" id="IPR029016">
    <property type="entry name" value="GAF-like_dom_sf"/>
</dbReference>
<dbReference type="RefSeq" id="WP_209896783.1">
    <property type="nucleotide sequence ID" value="NZ_JAGGMR010000001.1"/>
</dbReference>
<keyword evidence="2" id="KW-0804">Transcription</keyword>
<dbReference type="EMBL" id="JAGGMR010000001">
    <property type="protein sequence ID" value="MBP2193550.1"/>
    <property type="molecule type" value="Genomic_DNA"/>
</dbReference>
<dbReference type="Gene3D" id="1.10.10.10">
    <property type="entry name" value="Winged helix-like DNA-binding domain superfamily/Winged helix DNA-binding domain"/>
    <property type="match status" value="1"/>
</dbReference>
<dbReference type="InterPro" id="IPR003018">
    <property type="entry name" value="GAF"/>
</dbReference>
<dbReference type="Proteomes" id="UP001519325">
    <property type="component" value="Unassembled WGS sequence"/>
</dbReference>
<reference evidence="4 5" key="1">
    <citation type="submission" date="2021-03" db="EMBL/GenBank/DDBJ databases">
        <title>Sequencing the genomes of 1000 actinobacteria strains.</title>
        <authorList>
            <person name="Klenk H.-P."/>
        </authorList>
    </citation>
    <scope>NUCLEOTIDE SEQUENCE [LARGE SCALE GENOMIC DNA]</scope>
    <source>
        <strain evidence="4 5">DSM 45516</strain>
    </source>
</reference>
<organism evidence="4 5">
    <name type="scientific">Nocardia goodfellowii</name>
    <dbReference type="NCBI Taxonomy" id="882446"/>
    <lineage>
        <taxon>Bacteria</taxon>
        <taxon>Bacillati</taxon>
        <taxon>Actinomycetota</taxon>
        <taxon>Actinomycetes</taxon>
        <taxon>Mycobacteriales</taxon>
        <taxon>Nocardiaceae</taxon>
        <taxon>Nocardia</taxon>
    </lineage>
</organism>
<name>A0ABS4QQV4_9NOCA</name>
<feature type="domain" description="ANTAR" evidence="3">
    <location>
        <begin position="186"/>
        <end position="251"/>
    </location>
</feature>
<sequence length="268" mass="28521">MDESPGGRSGSPDRHDRFAESDFGRVPETSLFIGISTLCAAAVRLTGADGAAVAVLTADTSTRELVYATDPVAQQIDELQFVIGEGPCLAAYRDNHEELWPELDAGPAAERWPAFTPEILALGVRAAFAFPVPGARRPIGVLELYRKTIGVLTAEARHSAAGCAFAIGKALQTNWHERVLAAGGVESAVALSELREPGFEEPGSFSRSEVYVASGMVAVQLGVSAEEGLDRLRAYSYAQGRSIVEVAADIVARRLSLRDQRDSIEGHG</sequence>
<evidence type="ECO:0000313" key="4">
    <source>
        <dbReference type="EMBL" id="MBP2193550.1"/>
    </source>
</evidence>
<dbReference type="SMART" id="SM01012">
    <property type="entry name" value="ANTAR"/>
    <property type="match status" value="1"/>
</dbReference>
<evidence type="ECO:0000313" key="5">
    <source>
        <dbReference type="Proteomes" id="UP001519325"/>
    </source>
</evidence>
<dbReference type="InterPro" id="IPR005561">
    <property type="entry name" value="ANTAR"/>
</dbReference>
<gene>
    <name evidence="4" type="ORF">BJ987_006451</name>
</gene>
<dbReference type="SUPFAM" id="SSF55781">
    <property type="entry name" value="GAF domain-like"/>
    <property type="match status" value="1"/>
</dbReference>
<proteinExistence type="predicted"/>